<dbReference type="SMART" id="SM00823">
    <property type="entry name" value="PKS_PP"/>
    <property type="match status" value="1"/>
</dbReference>
<dbReference type="EMBL" id="FNET01000020">
    <property type="protein sequence ID" value="SDM35475.1"/>
    <property type="molecule type" value="Genomic_DNA"/>
</dbReference>
<dbReference type="CDD" id="cd05930">
    <property type="entry name" value="A_NRPS"/>
    <property type="match status" value="1"/>
</dbReference>
<accession>A0A1G9SL09</accession>
<dbReference type="GO" id="GO:0043041">
    <property type="term" value="P:amino acid activation for nonribosomal peptide biosynthetic process"/>
    <property type="evidence" value="ECO:0007669"/>
    <property type="project" value="TreeGrafter"/>
</dbReference>
<dbReference type="Pfam" id="PF13193">
    <property type="entry name" value="AMP-binding_C"/>
    <property type="match status" value="1"/>
</dbReference>
<dbReference type="Gene3D" id="3.30.300.30">
    <property type="match status" value="1"/>
</dbReference>
<dbReference type="PANTHER" id="PTHR45527:SF1">
    <property type="entry name" value="FATTY ACID SYNTHASE"/>
    <property type="match status" value="1"/>
</dbReference>
<protein>
    <submittedName>
        <fullName evidence="5">Amino acid adenylation domain-containing protein</fullName>
    </submittedName>
</protein>
<evidence type="ECO:0000259" key="4">
    <source>
        <dbReference type="PROSITE" id="PS50075"/>
    </source>
</evidence>
<dbReference type="GO" id="GO:0005737">
    <property type="term" value="C:cytoplasm"/>
    <property type="evidence" value="ECO:0007669"/>
    <property type="project" value="TreeGrafter"/>
</dbReference>
<dbReference type="CDD" id="cd19531">
    <property type="entry name" value="LCL_NRPS-like"/>
    <property type="match status" value="1"/>
</dbReference>
<dbReference type="PROSITE" id="PS00012">
    <property type="entry name" value="PHOSPHOPANTETHEINE"/>
    <property type="match status" value="1"/>
</dbReference>
<dbReference type="InterPro" id="IPR020845">
    <property type="entry name" value="AMP-binding_CS"/>
</dbReference>
<evidence type="ECO:0000256" key="1">
    <source>
        <dbReference type="ARBA" id="ARBA00001957"/>
    </source>
</evidence>
<feature type="domain" description="Carrier" evidence="4">
    <location>
        <begin position="943"/>
        <end position="1017"/>
    </location>
</feature>
<dbReference type="SUPFAM" id="SSF52777">
    <property type="entry name" value="CoA-dependent acyltransferases"/>
    <property type="match status" value="6"/>
</dbReference>
<dbReference type="Pfam" id="PF00501">
    <property type="entry name" value="AMP-binding"/>
    <property type="match status" value="1"/>
</dbReference>
<proteinExistence type="predicted"/>
<dbReference type="InterPro" id="IPR000873">
    <property type="entry name" value="AMP-dep_synth/lig_dom"/>
</dbReference>
<evidence type="ECO:0000256" key="2">
    <source>
        <dbReference type="ARBA" id="ARBA00022450"/>
    </source>
</evidence>
<dbReference type="InterPro" id="IPR036736">
    <property type="entry name" value="ACP-like_sf"/>
</dbReference>
<dbReference type="Gene3D" id="3.30.559.30">
    <property type="entry name" value="Nonribosomal peptide synthetase, condensation domain"/>
    <property type="match status" value="4"/>
</dbReference>
<evidence type="ECO:0000256" key="3">
    <source>
        <dbReference type="ARBA" id="ARBA00022553"/>
    </source>
</evidence>
<dbReference type="GO" id="GO:0003824">
    <property type="term" value="F:catalytic activity"/>
    <property type="evidence" value="ECO:0007669"/>
    <property type="project" value="InterPro"/>
</dbReference>
<dbReference type="InterPro" id="IPR001242">
    <property type="entry name" value="Condensation_dom"/>
</dbReference>
<dbReference type="InterPro" id="IPR009081">
    <property type="entry name" value="PP-bd_ACP"/>
</dbReference>
<sequence>MTDVETRRQELLRRKLAARGVAAAKSTIPPRPPGAAPLSHAQERMWFFHQVDPAASAYNVCVLWRLSDGLDVAALHRAFDRLVERHEVLRTIYVADESGVPRQEVLDSLPVEWSEMDGDEESLRRIAYEAGRAPFDLTAASPLRLVLVRLPDSFALVMVAQHINWDGPAFGVFSRELSVLYAGAELPPLPLQYADFAAWHRNRWVTAPDQAQLGHWRRALTPLPEPVEIPTDFERTAEVTEAGGWLVRSLSPALTTRIGELAAAEQATPFMVLVAGIAVLLGRYAQADDITIGTVTQNRDEPGLSALIGNLGNTVPLRVDLSGRPSFRALLGRVRETCAGAYANADVPFDLLLDELKVPRHLGRTPLFDVTVIFLAQDMEGPRLPGVDIRWEKFHNGTSQTDLSFDALLKDGQLHLQATYRTALFREETVRKLLARLELMFVQAVEHTDRRIDEFALLLDGERRYLDRTRPLAPDTVVSLFEKQVELSAGEPAVVSADTVLTFAELNFRANQLARHLVAQGVGPERIVGLSLPRSADFVIGILAVLKAGGAYLPLDPRYPLAHRDFVLADAAPALVLDTLPELDLPGDDLGLPLHQDLPAFVIYTSGSTGRPKGVLALHGGLVNLFHSHREELYANLPGRGRIGHAWSFSFDASWQPQLWLLDGHALHVFDHDTYSDPQRLAAQITAHGIDFIELTPSLLEETLRWLPDPPAVLGFGGEAVTPALWHQLQGRAAFNLYGPTECTVDSLVARVGEGDPAVGHPVAGARIAVLDPALQPVPPGVPGELYISGAGLARGYLNRPGLTASRFVADRFGPPGSRAYRTGDLVRWRPDSELEFLGRVDDQVKIRGFRVEPGEIEAVLARVTGLRSAVAVREDTPGVRRLVGYVVGEVDPGAVRDRLAAELPEHMVPSAVVALTELPLMPNGKINRKALPAPVVRTSSRAATTGPERALAAVMADVLGLPSVGVDDSFFDLGGDSILAIQLVSRARRAGFAFSPKDVFERRTVERLALTAAKALVHEDGTGEVPLTPIMRWLGDISYSTQAVVVRVPLLSPSTVAGGLRAVVARHDMLRARWHGDRLVVPAEVVAPEVVVTNEITAATVRTAVDRLDPAAGVMLTAVLAGDRLLLVAHHLVVDGVSWRIIIGDLQAAITGEELAPVPVSFRRWAVDHAQRPLADVGTSGGIVLGTVGEAHQVTTRHPRASPEVLRAALVQAVARWRPGTVIDVEGHGRTGDLDLSRTVGWFTSLTPVVAGTDDLAAAIASLPPHASPGGQIGFNYLGRFDATEADWELVPDLSLVDVRTPMKHAVELTVVAQDDQLTAHWACAIEASALVDGFAAALAEITKLGDVQPLTPLQADMLAWSANDPGSFATSASFRIPGLDPGRMHQALDQVVQRHPALRTRFTNGVAVVGGEQSDLLRFGIDGERLTIDSHRVLLDGWSVPIVLGDLLALYDGKDLPEPVPFKDYLTWLAHRHSTEWDELLDGAQPTRVTHTQARDRSQDTWGTAPSRSSQEVLNAWALLLRELTGQDDVVFGATVSGRSPEVPGVERMVGLLINTVPVRARPGQDAVLPRFHHGRVKNPELFDTLVVYENFAGADTGLLDAGWDDALHYPLGLFAYPGGDGLRLRMAHRPDVISHDRAAYVMTRLVHHLTTG</sequence>
<organism evidence="5 6">
    <name type="scientific">Lentzea albidocapillata subsp. violacea</name>
    <dbReference type="NCBI Taxonomy" id="128104"/>
    <lineage>
        <taxon>Bacteria</taxon>
        <taxon>Bacillati</taxon>
        <taxon>Actinomycetota</taxon>
        <taxon>Actinomycetes</taxon>
        <taxon>Pseudonocardiales</taxon>
        <taxon>Pseudonocardiaceae</taxon>
        <taxon>Lentzea</taxon>
    </lineage>
</organism>
<name>A0A1G9SL09_9PSEU</name>
<dbReference type="PROSITE" id="PS50075">
    <property type="entry name" value="CARRIER"/>
    <property type="match status" value="1"/>
</dbReference>
<dbReference type="FunFam" id="2.30.38.10:FF:000001">
    <property type="entry name" value="Non-ribosomal peptide synthetase PvdI"/>
    <property type="match status" value="1"/>
</dbReference>
<dbReference type="GO" id="GO:0044550">
    <property type="term" value="P:secondary metabolite biosynthetic process"/>
    <property type="evidence" value="ECO:0007669"/>
    <property type="project" value="TreeGrafter"/>
</dbReference>
<dbReference type="InterPro" id="IPR010071">
    <property type="entry name" value="AA_adenyl_dom"/>
</dbReference>
<evidence type="ECO:0000313" key="6">
    <source>
        <dbReference type="Proteomes" id="UP000199682"/>
    </source>
</evidence>
<dbReference type="GO" id="GO:0008610">
    <property type="term" value="P:lipid biosynthetic process"/>
    <property type="evidence" value="ECO:0007669"/>
    <property type="project" value="UniProtKB-ARBA"/>
</dbReference>
<dbReference type="Gene3D" id="3.40.50.12780">
    <property type="entry name" value="N-terminal domain of ligase-like"/>
    <property type="match status" value="1"/>
</dbReference>
<dbReference type="Proteomes" id="UP000199682">
    <property type="component" value="Unassembled WGS sequence"/>
</dbReference>
<dbReference type="PROSITE" id="PS00455">
    <property type="entry name" value="AMP_BINDING"/>
    <property type="match status" value="1"/>
</dbReference>
<dbReference type="Gene3D" id="3.30.559.10">
    <property type="entry name" value="Chloramphenicol acetyltransferase-like domain"/>
    <property type="match status" value="4"/>
</dbReference>
<dbReference type="InterPro" id="IPR045851">
    <property type="entry name" value="AMP-bd_C_sf"/>
</dbReference>
<reference evidence="6" key="1">
    <citation type="submission" date="2016-10" db="EMBL/GenBank/DDBJ databases">
        <authorList>
            <person name="Varghese N."/>
            <person name="Submissions S."/>
        </authorList>
    </citation>
    <scope>NUCLEOTIDE SEQUENCE [LARGE SCALE GENOMIC DNA]</scope>
    <source>
        <strain evidence="6">DSM 44796</strain>
    </source>
</reference>
<dbReference type="Pfam" id="PF00550">
    <property type="entry name" value="PP-binding"/>
    <property type="match status" value="1"/>
</dbReference>
<dbReference type="InterPro" id="IPR006162">
    <property type="entry name" value="Ppantetheine_attach_site"/>
</dbReference>
<dbReference type="SUPFAM" id="SSF47336">
    <property type="entry name" value="ACP-like"/>
    <property type="match status" value="1"/>
</dbReference>
<dbReference type="InterPro" id="IPR042099">
    <property type="entry name" value="ANL_N_sf"/>
</dbReference>
<keyword evidence="3" id="KW-0597">Phosphoprotein</keyword>
<dbReference type="GO" id="GO:0031177">
    <property type="term" value="F:phosphopantetheine binding"/>
    <property type="evidence" value="ECO:0007669"/>
    <property type="project" value="InterPro"/>
</dbReference>
<dbReference type="Gene3D" id="1.10.1200.10">
    <property type="entry name" value="ACP-like"/>
    <property type="match status" value="1"/>
</dbReference>
<evidence type="ECO:0000313" key="5">
    <source>
        <dbReference type="EMBL" id="SDM35475.1"/>
    </source>
</evidence>
<dbReference type="PANTHER" id="PTHR45527">
    <property type="entry name" value="NONRIBOSOMAL PEPTIDE SYNTHETASE"/>
    <property type="match status" value="1"/>
</dbReference>
<dbReference type="InterPro" id="IPR025110">
    <property type="entry name" value="AMP-bd_C"/>
</dbReference>
<dbReference type="SUPFAM" id="SSF56801">
    <property type="entry name" value="Acetyl-CoA synthetase-like"/>
    <property type="match status" value="1"/>
</dbReference>
<dbReference type="InterPro" id="IPR023213">
    <property type="entry name" value="CAT-like_dom_sf"/>
</dbReference>
<dbReference type="RefSeq" id="WP_090012166.1">
    <property type="nucleotide sequence ID" value="NZ_FNET01000020.1"/>
</dbReference>
<gene>
    <name evidence="5" type="ORF">SAMN04488074_12080</name>
</gene>
<dbReference type="NCBIfam" id="TIGR01733">
    <property type="entry name" value="AA-adenyl-dom"/>
    <property type="match status" value="1"/>
</dbReference>
<comment type="cofactor">
    <cofactor evidence="1">
        <name>pantetheine 4'-phosphate</name>
        <dbReference type="ChEBI" id="CHEBI:47942"/>
    </cofactor>
</comment>
<dbReference type="InterPro" id="IPR020806">
    <property type="entry name" value="PKS_PP-bd"/>
</dbReference>
<dbReference type="Pfam" id="PF00668">
    <property type="entry name" value="Condensation"/>
    <property type="match status" value="3"/>
</dbReference>
<keyword evidence="2" id="KW-0596">Phosphopantetheine</keyword>